<organism evidence="2 3">
    <name type="scientific">Secundilactobacillus silagincola</name>
    <dbReference type="NCBI Taxonomy" id="1714681"/>
    <lineage>
        <taxon>Bacteria</taxon>
        <taxon>Bacillati</taxon>
        <taxon>Bacillota</taxon>
        <taxon>Bacilli</taxon>
        <taxon>Lactobacillales</taxon>
        <taxon>Lactobacillaceae</taxon>
        <taxon>Secundilactobacillus</taxon>
    </lineage>
</organism>
<sequence length="136" mass="15438" precursor="true">MSKANIKIKLAAFFLIFGFAFGMGTDVTSSITAQPQTTTAQASTKVTASQAKQIAKINANLSKTQKKAKNWIAYRESRYNYSARNGNCYGRYQLLKSYLHGNYSPVNQEKVANQYASSRYGSWTKAKKFWQAHHWY</sequence>
<comment type="caution">
    <text evidence="2">The sequence shown here is derived from an EMBL/GenBank/DDBJ whole genome shotgun (WGS) entry which is preliminary data.</text>
</comment>
<protein>
    <submittedName>
        <fullName evidence="2">Transglycosylase</fullName>
    </submittedName>
</protein>
<feature type="chain" id="PRO_5038729306" evidence="1">
    <location>
        <begin position="23"/>
        <end position="136"/>
    </location>
</feature>
<proteinExistence type="predicted"/>
<gene>
    <name evidence="2" type="primary">mrcB</name>
    <name evidence="2" type="ORF">IWT5_00381</name>
</gene>
<name>A0A1Z5H497_9LACO</name>
<feature type="signal peptide" evidence="1">
    <location>
        <begin position="1"/>
        <end position="22"/>
    </location>
</feature>
<evidence type="ECO:0000256" key="1">
    <source>
        <dbReference type="SAM" id="SignalP"/>
    </source>
</evidence>
<accession>A0A1Z5H497</accession>
<evidence type="ECO:0000313" key="3">
    <source>
        <dbReference type="Proteomes" id="UP000223370"/>
    </source>
</evidence>
<dbReference type="Proteomes" id="UP000223370">
    <property type="component" value="Unassembled WGS sequence"/>
</dbReference>
<dbReference type="OrthoDB" id="117366at2"/>
<dbReference type="AlphaFoldDB" id="A0A1Z5H497"/>
<keyword evidence="3" id="KW-1185">Reference proteome</keyword>
<evidence type="ECO:0000313" key="2">
    <source>
        <dbReference type="EMBL" id="GAT18108.1"/>
    </source>
</evidence>
<keyword evidence="1" id="KW-0732">Signal</keyword>
<reference evidence="2 3" key="1">
    <citation type="submission" date="2015-11" db="EMBL/GenBank/DDBJ databases">
        <title>Draft genome sequences of new species of the genus Lactobacillus isolated from orchardgrass silage.</title>
        <authorList>
            <person name="Tohno M."/>
            <person name="Tanizawa Y."/>
            <person name="Arita M."/>
        </authorList>
    </citation>
    <scope>NUCLEOTIDE SEQUENCE [LARGE SCALE GENOMIC DNA]</scope>
    <source>
        <strain evidence="2 3">IWT5</strain>
    </source>
</reference>
<dbReference type="EMBL" id="BCMJ01000002">
    <property type="protein sequence ID" value="GAT18108.1"/>
    <property type="molecule type" value="Genomic_DNA"/>
</dbReference>